<accession>A0A6C0AUZ3</accession>
<organism evidence="1">
    <name type="scientific">viral metagenome</name>
    <dbReference type="NCBI Taxonomy" id="1070528"/>
    <lineage>
        <taxon>unclassified sequences</taxon>
        <taxon>metagenomes</taxon>
        <taxon>organismal metagenomes</taxon>
    </lineage>
</organism>
<proteinExistence type="predicted"/>
<sequence length="168" mass="19777">MNSELIQFLPDDIKQHILGYYPIIDHDRKLINVGIKNVYCIHRLIQLYGIYHFHIPGDTNLYAPNYLNELSASWVYSDLCFFLNELKPLKLVLSNNFINFLSRLPYPYDDMVSLLDLSFLEDSYPNDELILVLFASYMTKIELDSFINYVNEVYDLSSITKNIDIFNK</sequence>
<dbReference type="EMBL" id="MN738761">
    <property type="protein sequence ID" value="QHS83644.1"/>
    <property type="molecule type" value="Genomic_DNA"/>
</dbReference>
<name>A0A6C0AUZ3_9ZZZZ</name>
<protein>
    <submittedName>
        <fullName evidence="1">Uncharacterized protein</fullName>
    </submittedName>
</protein>
<dbReference type="AlphaFoldDB" id="A0A6C0AUZ3"/>
<reference evidence="1" key="1">
    <citation type="journal article" date="2020" name="Nature">
        <title>Giant virus diversity and host interactions through global metagenomics.</title>
        <authorList>
            <person name="Schulz F."/>
            <person name="Roux S."/>
            <person name="Paez-Espino D."/>
            <person name="Jungbluth S."/>
            <person name="Walsh D.A."/>
            <person name="Denef V.J."/>
            <person name="McMahon K.D."/>
            <person name="Konstantinidis K.T."/>
            <person name="Eloe-Fadrosh E.A."/>
            <person name="Kyrpides N.C."/>
            <person name="Woyke T."/>
        </authorList>
    </citation>
    <scope>NUCLEOTIDE SEQUENCE</scope>
    <source>
        <strain evidence="1">GVMAG-S-ERX555961-36</strain>
    </source>
</reference>
<evidence type="ECO:0000313" key="1">
    <source>
        <dbReference type="EMBL" id="QHS83644.1"/>
    </source>
</evidence>